<dbReference type="SUPFAM" id="SSF55469">
    <property type="entry name" value="FMN-dependent nitroreductase-like"/>
    <property type="match status" value="1"/>
</dbReference>
<dbReference type="InterPro" id="IPR029479">
    <property type="entry name" value="Nitroreductase"/>
</dbReference>
<dbReference type="Pfam" id="PF00881">
    <property type="entry name" value="Nitroreductase"/>
    <property type="match status" value="1"/>
</dbReference>
<feature type="compositionally biased region" description="Basic residues" evidence="1">
    <location>
        <begin position="54"/>
        <end position="63"/>
    </location>
</feature>
<feature type="compositionally biased region" description="Basic residues" evidence="1">
    <location>
        <begin position="86"/>
        <end position="98"/>
    </location>
</feature>
<dbReference type="EMBL" id="JBHTEY010000004">
    <property type="protein sequence ID" value="MFC7615419.1"/>
    <property type="molecule type" value="Genomic_DNA"/>
</dbReference>
<feature type="compositionally biased region" description="Basic residues" evidence="1">
    <location>
        <begin position="191"/>
        <end position="210"/>
    </location>
</feature>
<sequence length="210" mass="23037">MSPPSRSPIPRRAWSWWSACWPRPSAKPPTRSPSANWSPGRVVRPACRTGCSRRAPRGHAAPRRRPDARLRGRRPRRRADGEPRAGRGRAARAHHRRRFPRSWLRAGAAASAVLLTATSLGLATCPLSQNTEVEAVRTHLRSGRVAALGAPQLVVRVGYAPAAAPPLPRTPAARSARCASRSPAAAERSARRPRRGRARARRRRGARSCR</sequence>
<dbReference type="Gene3D" id="3.40.109.10">
    <property type="entry name" value="NADH Oxidase"/>
    <property type="match status" value="1"/>
</dbReference>
<name>A0ABW2TQE7_9PSEU</name>
<dbReference type="Proteomes" id="UP001596512">
    <property type="component" value="Unassembled WGS sequence"/>
</dbReference>
<dbReference type="InterPro" id="IPR000415">
    <property type="entry name" value="Nitroreductase-like"/>
</dbReference>
<proteinExistence type="predicted"/>
<keyword evidence="4" id="KW-1185">Reference proteome</keyword>
<feature type="region of interest" description="Disordered" evidence="1">
    <location>
        <begin position="164"/>
        <end position="210"/>
    </location>
</feature>
<protein>
    <submittedName>
        <fullName evidence="3">Nitroreductase family protein</fullName>
    </submittedName>
</protein>
<evidence type="ECO:0000313" key="4">
    <source>
        <dbReference type="Proteomes" id="UP001596512"/>
    </source>
</evidence>
<evidence type="ECO:0000313" key="3">
    <source>
        <dbReference type="EMBL" id="MFC7615419.1"/>
    </source>
</evidence>
<reference evidence="4" key="1">
    <citation type="journal article" date="2019" name="Int. J. Syst. Evol. Microbiol.">
        <title>The Global Catalogue of Microorganisms (GCM) 10K type strain sequencing project: providing services to taxonomists for standard genome sequencing and annotation.</title>
        <authorList>
            <consortium name="The Broad Institute Genomics Platform"/>
            <consortium name="The Broad Institute Genome Sequencing Center for Infectious Disease"/>
            <person name="Wu L."/>
            <person name="Ma J."/>
        </authorList>
    </citation>
    <scope>NUCLEOTIDE SEQUENCE [LARGE SCALE GENOMIC DNA]</scope>
    <source>
        <strain evidence="4">JCM 17695</strain>
    </source>
</reference>
<comment type="caution">
    <text evidence="3">The sequence shown here is derived from an EMBL/GenBank/DDBJ whole genome shotgun (WGS) entry which is preliminary data.</text>
</comment>
<accession>A0ABW2TQE7</accession>
<feature type="region of interest" description="Disordered" evidence="1">
    <location>
        <begin position="22"/>
        <end position="98"/>
    </location>
</feature>
<organism evidence="3 4">
    <name type="scientific">Actinokineospora soli</name>
    <dbReference type="NCBI Taxonomy" id="1048753"/>
    <lineage>
        <taxon>Bacteria</taxon>
        <taxon>Bacillati</taxon>
        <taxon>Actinomycetota</taxon>
        <taxon>Actinomycetes</taxon>
        <taxon>Pseudonocardiales</taxon>
        <taxon>Pseudonocardiaceae</taxon>
        <taxon>Actinokineospora</taxon>
    </lineage>
</organism>
<gene>
    <name evidence="3" type="ORF">ACFQV2_19845</name>
</gene>
<feature type="domain" description="Nitroreductase" evidence="2">
    <location>
        <begin position="90"/>
        <end position="159"/>
    </location>
</feature>
<feature type="compositionally biased region" description="Low complexity" evidence="1">
    <location>
        <begin position="170"/>
        <end position="187"/>
    </location>
</feature>
<evidence type="ECO:0000256" key="1">
    <source>
        <dbReference type="SAM" id="MobiDB-lite"/>
    </source>
</evidence>
<evidence type="ECO:0000259" key="2">
    <source>
        <dbReference type="Pfam" id="PF00881"/>
    </source>
</evidence>